<keyword evidence="7" id="KW-1185">Reference proteome</keyword>
<dbReference type="AlphaFoldDB" id="A0A6A5BHV0"/>
<dbReference type="PROSITE" id="PS00018">
    <property type="entry name" value="EF_HAND_1"/>
    <property type="match status" value="3"/>
</dbReference>
<feature type="domain" description="EF-hand" evidence="4">
    <location>
        <begin position="179"/>
        <end position="214"/>
    </location>
</feature>
<dbReference type="FunFam" id="1.10.238.10:FF:000178">
    <property type="entry name" value="Calmodulin-2 A"/>
    <property type="match status" value="1"/>
</dbReference>
<dbReference type="GO" id="GO:0016460">
    <property type="term" value="C:myosin II complex"/>
    <property type="evidence" value="ECO:0007669"/>
    <property type="project" value="TreeGrafter"/>
</dbReference>
<dbReference type="OrthoDB" id="26525at2759"/>
<evidence type="ECO:0000313" key="6">
    <source>
        <dbReference type="EMBL" id="KAF0974306.1"/>
    </source>
</evidence>
<dbReference type="InterPro" id="IPR018247">
    <property type="entry name" value="EF_Hand_1_Ca_BS"/>
</dbReference>
<evidence type="ECO:0000256" key="1">
    <source>
        <dbReference type="ARBA" id="ARBA00022737"/>
    </source>
</evidence>
<evidence type="ECO:0000256" key="3">
    <source>
        <dbReference type="PROSITE-ProRule" id="PRU00290"/>
    </source>
</evidence>
<dbReference type="InterPro" id="IPR011992">
    <property type="entry name" value="EF-hand-dom_pair"/>
</dbReference>
<dbReference type="Pfam" id="PF00957">
    <property type="entry name" value="Synaptobrevin"/>
    <property type="match status" value="1"/>
</dbReference>
<dbReference type="VEuPathDB" id="AmoebaDB:NF0124130"/>
<dbReference type="SMART" id="SM00054">
    <property type="entry name" value="EFh"/>
    <property type="match status" value="4"/>
</dbReference>
<evidence type="ECO:0000313" key="7">
    <source>
        <dbReference type="Proteomes" id="UP000444721"/>
    </source>
</evidence>
<comment type="caution">
    <text evidence="6">The sequence shown here is derived from an EMBL/GenBank/DDBJ whole genome shotgun (WGS) entry which is preliminary data.</text>
</comment>
<dbReference type="Pfam" id="PF13499">
    <property type="entry name" value="EF-hand_7"/>
    <property type="match status" value="2"/>
</dbReference>
<dbReference type="InterPro" id="IPR050230">
    <property type="entry name" value="CALM/Myosin/TropC-like"/>
</dbReference>
<feature type="domain" description="EF-hand" evidence="4">
    <location>
        <begin position="215"/>
        <end position="250"/>
    </location>
</feature>
<evidence type="ECO:0000259" key="5">
    <source>
        <dbReference type="PROSITE" id="PS50892"/>
    </source>
</evidence>
<dbReference type="InterPro" id="IPR002048">
    <property type="entry name" value="EF_hand_dom"/>
</dbReference>
<reference evidence="6 7" key="1">
    <citation type="journal article" date="2019" name="Sci. Rep.">
        <title>Nanopore sequencing improves the draft genome of the human pathogenic amoeba Naegleria fowleri.</title>
        <authorList>
            <person name="Liechti N."/>
            <person name="Schurch N."/>
            <person name="Bruggmann R."/>
            <person name="Wittwer M."/>
        </authorList>
    </citation>
    <scope>NUCLEOTIDE SEQUENCE [LARGE SCALE GENOMIC DNA]</scope>
    <source>
        <strain evidence="6 7">ATCC 30894</strain>
    </source>
</reference>
<proteinExistence type="predicted"/>
<dbReference type="PANTHER" id="PTHR23048">
    <property type="entry name" value="MYOSIN LIGHT CHAIN 1, 3"/>
    <property type="match status" value="1"/>
</dbReference>
<keyword evidence="3" id="KW-0175">Coiled coil</keyword>
<name>A0A6A5BHV0_NAEFO</name>
<dbReference type="Proteomes" id="UP000444721">
    <property type="component" value="Unassembled WGS sequence"/>
</dbReference>
<sequence>MPIHYAIIVDVGSEQSLGEYPRKKKVRDVVLQQLVPKLAKTNFKRFLTSNDAHVFVKCSGKNFFICFASPDMKQRVCWGFLDEVDMESMKNGVFVASSKLKDLLAYYNNPMNDKIQRLQMEIDTVNEVQSENISKILKAQTLINDLVGDTERLDDQAQEFKRHTQKAKCFMSLDHLSKDVISELKEVFSLFDEDGNGSISMEELGNVMEQLSSRPSDEELLHMFKLVDENHDGKIEFDEFVKLWTSQCSQPTTDEELKLFFDTFDKDRSGFIDRKEMAEILEAMGETISEEKIDTILQDLKLDKNPQISFEQFKQFLSQK</sequence>
<evidence type="ECO:0008006" key="8">
    <source>
        <dbReference type="Google" id="ProtNLM"/>
    </source>
</evidence>
<feature type="domain" description="EF-hand" evidence="4">
    <location>
        <begin position="288"/>
        <end position="320"/>
    </location>
</feature>
<accession>A0A6A5BHV0</accession>
<feature type="domain" description="EF-hand" evidence="4">
    <location>
        <begin position="252"/>
        <end position="287"/>
    </location>
</feature>
<dbReference type="EMBL" id="VFQX01000053">
    <property type="protein sequence ID" value="KAF0974306.1"/>
    <property type="molecule type" value="Genomic_DNA"/>
</dbReference>
<keyword evidence="1" id="KW-0677">Repeat</keyword>
<dbReference type="VEuPathDB" id="AmoebaDB:NF0093620"/>
<feature type="domain" description="V-SNARE coiled-coil homology" evidence="5">
    <location>
        <begin position="114"/>
        <end position="174"/>
    </location>
</feature>
<evidence type="ECO:0000259" key="4">
    <source>
        <dbReference type="PROSITE" id="PS50222"/>
    </source>
</evidence>
<dbReference type="VEuPathDB" id="AmoebaDB:NfTy_076210"/>
<dbReference type="PROSITE" id="PS50892">
    <property type="entry name" value="V_SNARE"/>
    <property type="match status" value="1"/>
</dbReference>
<dbReference type="Gene3D" id="1.10.238.10">
    <property type="entry name" value="EF-hand"/>
    <property type="match status" value="2"/>
</dbReference>
<dbReference type="SUPFAM" id="SSF58038">
    <property type="entry name" value="SNARE fusion complex"/>
    <property type="match status" value="1"/>
</dbReference>
<protein>
    <recommendedName>
        <fullName evidence="8">Calmodulin</fullName>
    </recommendedName>
</protein>
<dbReference type="Gene3D" id="3.30.450.50">
    <property type="entry name" value="Longin domain"/>
    <property type="match status" value="1"/>
</dbReference>
<dbReference type="RefSeq" id="XP_044559019.1">
    <property type="nucleotide sequence ID" value="XM_044710603.1"/>
</dbReference>
<dbReference type="GeneID" id="68114134"/>
<dbReference type="VEuPathDB" id="AmoebaDB:FDP41_006916"/>
<dbReference type="InterPro" id="IPR042855">
    <property type="entry name" value="V_SNARE_CC"/>
</dbReference>
<keyword evidence="2" id="KW-0106">Calcium</keyword>
<organism evidence="6 7">
    <name type="scientific">Naegleria fowleri</name>
    <name type="common">Brain eating amoeba</name>
    <dbReference type="NCBI Taxonomy" id="5763"/>
    <lineage>
        <taxon>Eukaryota</taxon>
        <taxon>Discoba</taxon>
        <taxon>Heterolobosea</taxon>
        <taxon>Tetramitia</taxon>
        <taxon>Eutetramitia</taxon>
        <taxon>Vahlkampfiidae</taxon>
        <taxon>Naegleria</taxon>
    </lineage>
</organism>
<dbReference type="PROSITE" id="PS50222">
    <property type="entry name" value="EF_HAND_2"/>
    <property type="match status" value="4"/>
</dbReference>
<dbReference type="GO" id="GO:0005509">
    <property type="term" value="F:calcium ion binding"/>
    <property type="evidence" value="ECO:0007669"/>
    <property type="project" value="InterPro"/>
</dbReference>
<dbReference type="PANTHER" id="PTHR23048:SF0">
    <property type="entry name" value="CALMODULIN LIKE 3"/>
    <property type="match status" value="1"/>
</dbReference>
<gene>
    <name evidence="6" type="ORF">FDP41_006916</name>
</gene>
<dbReference type="SUPFAM" id="SSF47473">
    <property type="entry name" value="EF-hand"/>
    <property type="match status" value="1"/>
</dbReference>
<evidence type="ECO:0000256" key="2">
    <source>
        <dbReference type="ARBA" id="ARBA00022837"/>
    </source>
</evidence>
<dbReference type="CDD" id="cd15843">
    <property type="entry name" value="R-SNARE"/>
    <property type="match status" value="1"/>
</dbReference>